<dbReference type="PROSITE" id="PS51462">
    <property type="entry name" value="NUDIX"/>
    <property type="match status" value="1"/>
</dbReference>
<dbReference type="GO" id="GO:0016787">
    <property type="term" value="F:hydrolase activity"/>
    <property type="evidence" value="ECO:0007669"/>
    <property type="project" value="UniProtKB-KW"/>
</dbReference>
<evidence type="ECO:0000313" key="5">
    <source>
        <dbReference type="EMBL" id="OIO32962.1"/>
    </source>
</evidence>
<name>A0A1J4V740_9BACT</name>
<evidence type="ECO:0000256" key="1">
    <source>
        <dbReference type="ARBA" id="ARBA00001946"/>
    </source>
</evidence>
<dbReference type="PRINTS" id="PR00502">
    <property type="entry name" value="NUDIXFAMILY"/>
</dbReference>
<evidence type="ECO:0000259" key="4">
    <source>
        <dbReference type="PROSITE" id="PS51462"/>
    </source>
</evidence>
<comment type="caution">
    <text evidence="5">The sequence shown here is derived from an EMBL/GenBank/DDBJ whole genome shotgun (WGS) entry which is preliminary data.</text>
</comment>
<dbReference type="STRING" id="1805282.AUJ44_01240"/>
<dbReference type="EMBL" id="MNVO01000023">
    <property type="protein sequence ID" value="OIO32962.1"/>
    <property type="molecule type" value="Genomic_DNA"/>
</dbReference>
<dbReference type="InterPro" id="IPR000086">
    <property type="entry name" value="NUDIX_hydrolase_dom"/>
</dbReference>
<evidence type="ECO:0000256" key="3">
    <source>
        <dbReference type="RuleBase" id="RU003476"/>
    </source>
</evidence>
<dbReference type="InterPro" id="IPR020476">
    <property type="entry name" value="Nudix_hydrolase"/>
</dbReference>
<dbReference type="PANTHER" id="PTHR43046:SF14">
    <property type="entry name" value="MUTT_NUDIX FAMILY PROTEIN"/>
    <property type="match status" value="1"/>
</dbReference>
<gene>
    <name evidence="5" type="ORF">AUJ44_01240</name>
</gene>
<dbReference type="PROSITE" id="PS00893">
    <property type="entry name" value="NUDIX_BOX"/>
    <property type="match status" value="1"/>
</dbReference>
<evidence type="ECO:0000313" key="6">
    <source>
        <dbReference type="Proteomes" id="UP000183206"/>
    </source>
</evidence>
<dbReference type="PANTHER" id="PTHR43046">
    <property type="entry name" value="GDP-MANNOSE MANNOSYL HYDROLASE"/>
    <property type="match status" value="1"/>
</dbReference>
<dbReference type="AlphaFoldDB" id="A0A1J4V740"/>
<dbReference type="SUPFAM" id="SSF55811">
    <property type="entry name" value="Nudix"/>
    <property type="match status" value="1"/>
</dbReference>
<accession>A0A1J4V740</accession>
<dbReference type="Proteomes" id="UP000183206">
    <property type="component" value="Unassembled WGS sequence"/>
</dbReference>
<feature type="domain" description="Nudix hydrolase" evidence="4">
    <location>
        <begin position="23"/>
        <end position="146"/>
    </location>
</feature>
<keyword evidence="2 3" id="KW-0378">Hydrolase</keyword>
<proteinExistence type="inferred from homology"/>
<dbReference type="InterPro" id="IPR015797">
    <property type="entry name" value="NUDIX_hydrolase-like_dom_sf"/>
</dbReference>
<reference evidence="5 6" key="1">
    <citation type="journal article" date="2016" name="Environ. Microbiol.">
        <title>Genomic resolution of a cold subsurface aquifer community provides metabolic insights for novel microbes adapted to high CO concentrations.</title>
        <authorList>
            <person name="Probst A.J."/>
            <person name="Castelle C.J."/>
            <person name="Singh A."/>
            <person name="Brown C.T."/>
            <person name="Anantharaman K."/>
            <person name="Sharon I."/>
            <person name="Hug L.A."/>
            <person name="Burstein D."/>
            <person name="Emerson J.B."/>
            <person name="Thomas B.C."/>
            <person name="Banfield J.F."/>
        </authorList>
    </citation>
    <scope>NUCLEOTIDE SEQUENCE [LARGE SCALE GENOMIC DNA]</scope>
    <source>
        <strain evidence="5">CG1_02_47_685</strain>
    </source>
</reference>
<dbReference type="InterPro" id="IPR020084">
    <property type="entry name" value="NUDIX_hydrolase_CS"/>
</dbReference>
<evidence type="ECO:0000256" key="2">
    <source>
        <dbReference type="ARBA" id="ARBA00022801"/>
    </source>
</evidence>
<protein>
    <recommendedName>
        <fullName evidence="4">Nudix hydrolase domain-containing protein</fullName>
    </recommendedName>
</protein>
<comment type="similarity">
    <text evidence="3">Belongs to the Nudix hydrolase family.</text>
</comment>
<sequence>MINRVFIKLIHPFLKTYWFIFRPRTRGVKCVIQNGGKILLIRNSYGNKLWTFPGGGVDEEETMEQAVEREVMEEVGIKINELKRIGEFATTAEYKIDTVTVFVAKSTHDQFKIDEKEILEAGWFFPENLPTISEHAKKIISMWASQGYGL</sequence>
<comment type="cofactor">
    <cofactor evidence="1">
        <name>Mg(2+)</name>
        <dbReference type="ChEBI" id="CHEBI:18420"/>
    </cofactor>
</comment>
<dbReference type="Gene3D" id="3.90.79.10">
    <property type="entry name" value="Nucleoside Triphosphate Pyrophosphohydrolase"/>
    <property type="match status" value="1"/>
</dbReference>
<organism evidence="5 6">
    <name type="scientific">Candidatus Nomurabacteria bacterium CG1_02_47_685</name>
    <dbReference type="NCBI Taxonomy" id="1805282"/>
    <lineage>
        <taxon>Bacteria</taxon>
        <taxon>Candidatus Nomuraibacteriota</taxon>
    </lineage>
</organism>
<dbReference type="Pfam" id="PF00293">
    <property type="entry name" value="NUDIX"/>
    <property type="match status" value="1"/>
</dbReference>